<keyword evidence="3" id="KW-1185">Reference proteome</keyword>
<dbReference type="AlphaFoldDB" id="A0A936Z049"/>
<proteinExistence type="predicted"/>
<evidence type="ECO:0000313" key="2">
    <source>
        <dbReference type="EMBL" id="MBL0391057.1"/>
    </source>
</evidence>
<dbReference type="Proteomes" id="UP000599109">
    <property type="component" value="Unassembled WGS sequence"/>
</dbReference>
<feature type="chain" id="PRO_5037627772" evidence="1">
    <location>
        <begin position="22"/>
        <end position="136"/>
    </location>
</feature>
<feature type="signal peptide" evidence="1">
    <location>
        <begin position="1"/>
        <end position="21"/>
    </location>
</feature>
<reference evidence="2 3" key="1">
    <citation type="journal article" date="2017" name="Int. J. Syst. Evol. Microbiol.">
        <title>Ramlibacter monticola sp. nov., isolated from forest soil.</title>
        <authorList>
            <person name="Chaudhary D.K."/>
            <person name="Kim J."/>
        </authorList>
    </citation>
    <scope>NUCLEOTIDE SEQUENCE [LARGE SCALE GENOMIC DNA]</scope>
    <source>
        <strain evidence="2 3">KACC 19175</strain>
    </source>
</reference>
<dbReference type="EMBL" id="JAEQNE010000001">
    <property type="protein sequence ID" value="MBL0391057.1"/>
    <property type="molecule type" value="Genomic_DNA"/>
</dbReference>
<keyword evidence="1" id="KW-0732">Signal</keyword>
<dbReference type="RefSeq" id="WP_201673618.1">
    <property type="nucleotide sequence ID" value="NZ_JAEQNE010000001.1"/>
</dbReference>
<comment type="caution">
    <text evidence="2">The sequence shown here is derived from an EMBL/GenBank/DDBJ whole genome shotgun (WGS) entry which is preliminary data.</text>
</comment>
<organism evidence="2 3">
    <name type="scientific">Ramlibacter monticola</name>
    <dbReference type="NCBI Taxonomy" id="1926872"/>
    <lineage>
        <taxon>Bacteria</taxon>
        <taxon>Pseudomonadati</taxon>
        <taxon>Pseudomonadota</taxon>
        <taxon>Betaproteobacteria</taxon>
        <taxon>Burkholderiales</taxon>
        <taxon>Comamonadaceae</taxon>
        <taxon>Ramlibacter</taxon>
    </lineage>
</organism>
<sequence length="136" mass="13628">MNRKHALAVAAAAFLAAPVFAQTTTCTLSSDNLQMTCPSTTILGAGPVMSSSGTVVTSGTGLVVTPGAPSSSVIVAPASRVLPGASNVQASQTTILGGPAAGGIASSQTIVTRYWVNVPAGVEGRADFQRWMNLKP</sequence>
<gene>
    <name evidence="2" type="ORF">JJ685_07865</name>
</gene>
<name>A0A936Z049_9BURK</name>
<accession>A0A936Z049</accession>
<evidence type="ECO:0000256" key="1">
    <source>
        <dbReference type="SAM" id="SignalP"/>
    </source>
</evidence>
<evidence type="ECO:0000313" key="3">
    <source>
        <dbReference type="Proteomes" id="UP000599109"/>
    </source>
</evidence>
<protein>
    <submittedName>
        <fullName evidence="2">Uncharacterized protein</fullName>
    </submittedName>
</protein>